<sequence length="395" mass="44635">MFNHAVRLLILCVMLFSNTVFADVKIVAVVNDDLISNLDLEKRVAINKFFYKVDGGTAEEIALDALIDESIWRQEAKKLKITVTERDVAEAIKQFLVMKNLGNIDFKSYVETQGLDYKMFMEHMKSKLLWNKILMLKVIPYIIISEKEIRDSRDCTVTNGVDTSVHIQEIIVPANVSDNESIIDSIMTDLQSGVSVENIKADKKDVLVEEASISVKSIDVDLANKLLNAEVGDIIGPIKNQHGSFVIKLLHRADISREFASSNVDLKQIHLNVEEGKEYSNQISQLKTKATCENFNDIAKEFGLPEPFSFVMKVKDLSVKMQNMLQSCDVGKIVEVTDNNVVDIIMLCNVTPGKADDVIDNADFIKQKLYMEKLTMQSEYLLSNLKKNALIERYN</sequence>
<dbReference type="InterPro" id="IPR050280">
    <property type="entry name" value="OMP_Chaperone_SurA"/>
</dbReference>
<feature type="signal peptide" evidence="2">
    <location>
        <begin position="1"/>
        <end position="22"/>
    </location>
</feature>
<dbReference type="GO" id="GO:0016853">
    <property type="term" value="F:isomerase activity"/>
    <property type="evidence" value="ECO:0007669"/>
    <property type="project" value="UniProtKB-KW"/>
</dbReference>
<dbReference type="SUPFAM" id="SSF54534">
    <property type="entry name" value="FKBP-like"/>
    <property type="match status" value="1"/>
</dbReference>
<organism evidence="3 4">
    <name type="scientific">Ehrlichia minasensis</name>
    <dbReference type="NCBI Taxonomy" id="1242993"/>
    <lineage>
        <taxon>Bacteria</taxon>
        <taxon>Pseudomonadati</taxon>
        <taxon>Pseudomonadota</taxon>
        <taxon>Alphaproteobacteria</taxon>
        <taxon>Rickettsiales</taxon>
        <taxon>Anaplasmataceae</taxon>
        <taxon>Ehrlichia</taxon>
    </lineage>
</organism>
<dbReference type="EMBL" id="QOHL01000007">
    <property type="protein sequence ID" value="RZB12827.1"/>
    <property type="molecule type" value="Genomic_DNA"/>
</dbReference>
<evidence type="ECO:0000256" key="1">
    <source>
        <dbReference type="ARBA" id="ARBA00022729"/>
    </source>
</evidence>
<comment type="caution">
    <text evidence="3">The sequence shown here is derived from an EMBL/GenBank/DDBJ whole genome shotgun (WGS) entry which is preliminary data.</text>
</comment>
<evidence type="ECO:0000313" key="3">
    <source>
        <dbReference type="EMBL" id="RZB12827.1"/>
    </source>
</evidence>
<evidence type="ECO:0000313" key="4">
    <source>
        <dbReference type="Proteomes" id="UP000293377"/>
    </source>
</evidence>
<dbReference type="Pfam" id="PF13624">
    <property type="entry name" value="SurA_N_3"/>
    <property type="match status" value="1"/>
</dbReference>
<evidence type="ECO:0000256" key="2">
    <source>
        <dbReference type="SAM" id="SignalP"/>
    </source>
</evidence>
<keyword evidence="3" id="KW-0413">Isomerase</keyword>
<dbReference type="Proteomes" id="UP000293377">
    <property type="component" value="Unassembled WGS sequence"/>
</dbReference>
<feature type="chain" id="PRO_5020941249" evidence="2">
    <location>
        <begin position="23"/>
        <end position="395"/>
    </location>
</feature>
<keyword evidence="1 2" id="KW-0732">Signal</keyword>
<dbReference type="InterPro" id="IPR027304">
    <property type="entry name" value="Trigger_fact/SurA_dom_sf"/>
</dbReference>
<dbReference type="PANTHER" id="PTHR47637">
    <property type="entry name" value="CHAPERONE SURA"/>
    <property type="match status" value="1"/>
</dbReference>
<dbReference type="PANTHER" id="PTHR47637:SF1">
    <property type="entry name" value="CHAPERONE SURA"/>
    <property type="match status" value="1"/>
</dbReference>
<dbReference type="AlphaFoldDB" id="A0A4Q6I9W9"/>
<protein>
    <submittedName>
        <fullName evidence="3">Peptidylprolyl isomerase</fullName>
    </submittedName>
</protein>
<dbReference type="SUPFAM" id="SSF109998">
    <property type="entry name" value="Triger factor/SurA peptide-binding domain-like"/>
    <property type="match status" value="1"/>
</dbReference>
<keyword evidence="4" id="KW-1185">Reference proteome</keyword>
<gene>
    <name evidence="3" type="ORF">DRF75_02075</name>
</gene>
<name>A0A4Q6I9W9_9RICK</name>
<proteinExistence type="predicted"/>
<accession>A0A4Q6I9W9</accession>
<reference evidence="3 4" key="1">
    <citation type="submission" date="2018-06" db="EMBL/GenBank/DDBJ databases">
        <title>Complete Genome Sequence of Ehrlichia minasensis Isolated From Cattle.</title>
        <authorList>
            <person name="Aguiar D.M."/>
            <person name="Araujo J.P.A.Jr."/>
            <person name="Nakazato L."/>
            <person name="Bard E."/>
            <person name="Cabezas-Cruz A."/>
        </authorList>
    </citation>
    <scope>NUCLEOTIDE SEQUENCE [LARGE SCALE GENOMIC DNA]</scope>
    <source>
        <strain evidence="3 4">B11</strain>
    </source>
</reference>
<dbReference type="Gene3D" id="1.10.4030.10">
    <property type="entry name" value="Porin chaperone SurA, peptide-binding domain"/>
    <property type="match status" value="1"/>
</dbReference>